<dbReference type="Gene3D" id="2.40.70.10">
    <property type="entry name" value="Acid Proteases"/>
    <property type="match status" value="1"/>
</dbReference>
<evidence type="ECO:0008006" key="3">
    <source>
        <dbReference type="Google" id="ProtNLM"/>
    </source>
</evidence>
<dbReference type="NCBIfam" id="TIGR03698">
    <property type="entry name" value="clan_AA_DTGF"/>
    <property type="match status" value="1"/>
</dbReference>
<dbReference type="EMBL" id="MFZO01000034">
    <property type="protein sequence ID" value="OGK24407.1"/>
    <property type="molecule type" value="Genomic_DNA"/>
</dbReference>
<gene>
    <name evidence="1" type="ORF">A3C25_06060</name>
</gene>
<organism evidence="1 2">
    <name type="scientific">Candidatus Roizmanbacteria bacterium RIFCSPHIGHO2_02_FULL_38_11</name>
    <dbReference type="NCBI Taxonomy" id="1802039"/>
    <lineage>
        <taxon>Bacteria</taxon>
        <taxon>Candidatus Roizmaniibacteriota</taxon>
    </lineage>
</organism>
<dbReference type="SUPFAM" id="SSF50630">
    <property type="entry name" value="Acid proteases"/>
    <property type="match status" value="1"/>
</dbReference>
<comment type="caution">
    <text evidence="1">The sequence shown here is derived from an EMBL/GenBank/DDBJ whole genome shotgun (WGS) entry which is preliminary data.</text>
</comment>
<dbReference type="InterPro" id="IPR022274">
    <property type="entry name" value="Peptidase_asp_AF0612"/>
</dbReference>
<dbReference type="Pfam" id="PF13650">
    <property type="entry name" value="Asp_protease_2"/>
    <property type="match status" value="1"/>
</dbReference>
<evidence type="ECO:0000313" key="1">
    <source>
        <dbReference type="EMBL" id="OGK24407.1"/>
    </source>
</evidence>
<sequence>MGMTKVKLTVKNPFDLKKKAEGEFLVDTGAHYTVVPYDMVKKLGLKPAFEQEFSVADGRIVKRNVGSAFIRYKDKEGATMVVLGGKKDDPLLGVTTLESFGLMIDPFTRQIYKSKLMLA</sequence>
<reference evidence="1 2" key="1">
    <citation type="journal article" date="2016" name="Nat. Commun.">
        <title>Thousands of microbial genomes shed light on interconnected biogeochemical processes in an aquifer system.</title>
        <authorList>
            <person name="Anantharaman K."/>
            <person name="Brown C.T."/>
            <person name="Hug L.A."/>
            <person name="Sharon I."/>
            <person name="Castelle C.J."/>
            <person name="Probst A.J."/>
            <person name="Thomas B.C."/>
            <person name="Singh A."/>
            <person name="Wilkins M.J."/>
            <person name="Karaoz U."/>
            <person name="Brodie E.L."/>
            <person name="Williams K.H."/>
            <person name="Hubbard S.S."/>
            <person name="Banfield J.F."/>
        </authorList>
    </citation>
    <scope>NUCLEOTIDE SEQUENCE [LARGE SCALE GENOMIC DNA]</scope>
</reference>
<dbReference type="Proteomes" id="UP000177913">
    <property type="component" value="Unassembled WGS sequence"/>
</dbReference>
<protein>
    <recommendedName>
        <fullName evidence="3">Aspartyl protease</fullName>
    </recommendedName>
</protein>
<proteinExistence type="predicted"/>
<dbReference type="InterPro" id="IPR021109">
    <property type="entry name" value="Peptidase_aspartic_dom_sf"/>
</dbReference>
<accession>A0A1F7GZ54</accession>
<evidence type="ECO:0000313" key="2">
    <source>
        <dbReference type="Proteomes" id="UP000177913"/>
    </source>
</evidence>
<dbReference type="AlphaFoldDB" id="A0A1F7GZ54"/>
<name>A0A1F7GZ54_9BACT</name>